<evidence type="ECO:0000256" key="6">
    <source>
        <dbReference type="ARBA" id="ARBA00023049"/>
    </source>
</evidence>
<evidence type="ECO:0000256" key="7">
    <source>
        <dbReference type="SAM" id="MobiDB-lite"/>
    </source>
</evidence>
<accession>A0ABT5JJZ0</accession>
<evidence type="ECO:0000256" key="2">
    <source>
        <dbReference type="ARBA" id="ARBA00022670"/>
    </source>
</evidence>
<proteinExistence type="predicted"/>
<dbReference type="InterPro" id="IPR006311">
    <property type="entry name" value="TAT_signal"/>
</dbReference>
<feature type="signal peptide" evidence="8">
    <location>
        <begin position="1"/>
        <end position="39"/>
    </location>
</feature>
<dbReference type="Gene3D" id="1.25.40.10">
    <property type="entry name" value="Tetratricopeptide repeat domain"/>
    <property type="match status" value="1"/>
</dbReference>
<dbReference type="PANTHER" id="PTHR22726:SF1">
    <property type="entry name" value="METALLOENDOPEPTIDASE OMA1, MITOCHONDRIAL"/>
    <property type="match status" value="1"/>
</dbReference>
<dbReference type="Pfam" id="PF13432">
    <property type="entry name" value="TPR_16"/>
    <property type="match status" value="1"/>
</dbReference>
<keyword evidence="6 10" id="KW-0482">Metalloprotease</keyword>
<feature type="chain" id="PRO_5047491528" evidence="8">
    <location>
        <begin position="40"/>
        <end position="470"/>
    </location>
</feature>
<evidence type="ECO:0000256" key="3">
    <source>
        <dbReference type="ARBA" id="ARBA00022723"/>
    </source>
</evidence>
<dbReference type="SUPFAM" id="SSF48452">
    <property type="entry name" value="TPR-like"/>
    <property type="match status" value="1"/>
</dbReference>
<keyword evidence="4 10" id="KW-0378">Hydrolase</keyword>
<evidence type="ECO:0000313" key="10">
    <source>
        <dbReference type="EMBL" id="MDC7789681.1"/>
    </source>
</evidence>
<gene>
    <name evidence="10" type="ORF">PQJ73_28715</name>
</gene>
<dbReference type="Pfam" id="PF01435">
    <property type="entry name" value="Peptidase_M48"/>
    <property type="match status" value="1"/>
</dbReference>
<dbReference type="Proteomes" id="UP001165652">
    <property type="component" value="Unassembled WGS sequence"/>
</dbReference>
<reference evidence="10" key="1">
    <citation type="journal article" date="2023" name="Microbiol Resour">
        <title>Genome Sequences of Rhodoplanes serenus and Two Thermotolerant Strains, Rhodoplanes tepidamans and 'Rhodoplanes cryptolactis,' Further Refine the Genus.</title>
        <authorList>
            <person name="Rayyan A.A."/>
            <person name="Kyndt J.A."/>
        </authorList>
    </citation>
    <scope>NUCLEOTIDE SEQUENCE</scope>
    <source>
        <strain evidence="10">DSM 9987</strain>
    </source>
</reference>
<keyword evidence="8" id="KW-0732">Signal</keyword>
<evidence type="ECO:0000256" key="1">
    <source>
        <dbReference type="ARBA" id="ARBA00001947"/>
    </source>
</evidence>
<sequence>MSAASDPVKRRLTLRASRAVAVAVACAVTVTSLPTPAHAQRMPLIRDAEIEQLLRDYTRPILKAAGLAQQNVKVIIINDRGFNAFVMDGRRIFVNAGALMDSQTPNQIIGVLAHETGHIAGGHLAKLRTELANASTMAIIAVLLGLGAAVAGSRSGQVGGNPAAVAMAAPTSMIQRSLLAYQRQHEEQADRAGVKFLTSTGQSARGMVETFKRFADQQLFASQGADPYLMSHPMPRERIAALQEIGKTQFWDKKDSPELQLRHDMMRAKLHGFLDQPGIVARHYPLSDQSLPARYARAISTYRHGDLRQAIAQIDGLIQAQPNNPYFYELKGQMLLEAGRPAEALAPLRRAVGLAPSPLLIQVMLSQALIATNDPKAADEAIGHLQKALLTDPDIADGYAQLAKAYGRKGDIAQADLAAAQAALARGDSRTARQLALRAKERMPVGSPGWVKADDIASVRPTGTSGGRRP</sequence>
<evidence type="ECO:0000313" key="11">
    <source>
        <dbReference type="Proteomes" id="UP001165652"/>
    </source>
</evidence>
<keyword evidence="5" id="KW-0862">Zinc</keyword>
<comment type="caution">
    <text evidence="10">The sequence shown here is derived from an EMBL/GenBank/DDBJ whole genome shotgun (WGS) entry which is preliminary data.</text>
</comment>
<dbReference type="CDD" id="cd07324">
    <property type="entry name" value="M48C_Oma1-like"/>
    <property type="match status" value="1"/>
</dbReference>
<keyword evidence="3" id="KW-0479">Metal-binding</keyword>
<reference evidence="10" key="2">
    <citation type="submission" date="2023-02" db="EMBL/GenBank/DDBJ databases">
        <authorList>
            <person name="Rayyan A."/>
            <person name="Meyer T."/>
            <person name="Kyndt J.A."/>
        </authorList>
    </citation>
    <scope>NUCLEOTIDE SEQUENCE</scope>
    <source>
        <strain evidence="10">DSM 9987</strain>
    </source>
</reference>
<dbReference type="InterPro" id="IPR011990">
    <property type="entry name" value="TPR-like_helical_dom_sf"/>
</dbReference>
<dbReference type="InterPro" id="IPR051156">
    <property type="entry name" value="Mito/Outer_Membr_Metalloprot"/>
</dbReference>
<protein>
    <submittedName>
        <fullName evidence="10">M48 family metalloprotease</fullName>
        <ecNumber evidence="10">3.4.24.-</ecNumber>
    </submittedName>
</protein>
<evidence type="ECO:0000256" key="8">
    <source>
        <dbReference type="SAM" id="SignalP"/>
    </source>
</evidence>
<dbReference type="InterPro" id="IPR001915">
    <property type="entry name" value="Peptidase_M48"/>
</dbReference>
<evidence type="ECO:0000256" key="4">
    <source>
        <dbReference type="ARBA" id="ARBA00022801"/>
    </source>
</evidence>
<feature type="region of interest" description="Disordered" evidence="7">
    <location>
        <begin position="448"/>
        <end position="470"/>
    </location>
</feature>
<dbReference type="GO" id="GO:0008237">
    <property type="term" value="F:metallopeptidase activity"/>
    <property type="evidence" value="ECO:0007669"/>
    <property type="project" value="UniProtKB-KW"/>
</dbReference>
<dbReference type="EC" id="3.4.24.-" evidence="10"/>
<keyword evidence="11" id="KW-1185">Reference proteome</keyword>
<name>A0ABT5JJZ0_RHOTP</name>
<organism evidence="10 11">
    <name type="scientific">Rhodoplanes tepidamans</name>
    <name type="common">Rhodoplanes cryptolactis</name>
    <dbReference type="NCBI Taxonomy" id="200616"/>
    <lineage>
        <taxon>Bacteria</taxon>
        <taxon>Pseudomonadati</taxon>
        <taxon>Pseudomonadota</taxon>
        <taxon>Alphaproteobacteria</taxon>
        <taxon>Hyphomicrobiales</taxon>
        <taxon>Nitrobacteraceae</taxon>
        <taxon>Rhodoplanes</taxon>
    </lineage>
</organism>
<dbReference type="Gene3D" id="3.30.2010.10">
    <property type="entry name" value="Metalloproteases ('zincins'), catalytic domain"/>
    <property type="match status" value="1"/>
</dbReference>
<evidence type="ECO:0000259" key="9">
    <source>
        <dbReference type="Pfam" id="PF01435"/>
    </source>
</evidence>
<feature type="domain" description="Peptidase M48" evidence="9">
    <location>
        <begin position="55"/>
        <end position="244"/>
    </location>
</feature>
<dbReference type="RefSeq" id="WP_272780503.1">
    <property type="nucleotide sequence ID" value="NZ_JAQQLI010000085.1"/>
</dbReference>
<dbReference type="EMBL" id="JAQQLI010000085">
    <property type="protein sequence ID" value="MDC7789681.1"/>
    <property type="molecule type" value="Genomic_DNA"/>
</dbReference>
<comment type="cofactor">
    <cofactor evidence="1">
        <name>Zn(2+)</name>
        <dbReference type="ChEBI" id="CHEBI:29105"/>
    </cofactor>
</comment>
<dbReference type="PROSITE" id="PS51318">
    <property type="entry name" value="TAT"/>
    <property type="match status" value="1"/>
</dbReference>
<dbReference type="PANTHER" id="PTHR22726">
    <property type="entry name" value="METALLOENDOPEPTIDASE OMA1"/>
    <property type="match status" value="1"/>
</dbReference>
<keyword evidence="2" id="KW-0645">Protease</keyword>
<evidence type="ECO:0000256" key="5">
    <source>
        <dbReference type="ARBA" id="ARBA00022833"/>
    </source>
</evidence>